<evidence type="ECO:0000259" key="3">
    <source>
        <dbReference type="PROSITE" id="PS01031"/>
    </source>
</evidence>
<sequence>MNLDSQPSAYVLSTPLGPGFSSECITIAAKRGSILVIIADRWDSETDSHFEWKIHFDRDADMTKIQANFNQGLLKVTVPRIRTY</sequence>
<dbReference type="InterPro" id="IPR008978">
    <property type="entry name" value="HSP20-like_chaperone"/>
</dbReference>
<evidence type="ECO:0000256" key="2">
    <source>
        <dbReference type="RuleBase" id="RU003616"/>
    </source>
</evidence>
<dbReference type="eggNOG" id="ENOG502SYR1">
    <property type="taxonomic scope" value="Eukaryota"/>
</dbReference>
<evidence type="ECO:0000256" key="1">
    <source>
        <dbReference type="PROSITE-ProRule" id="PRU00285"/>
    </source>
</evidence>
<feature type="domain" description="SHSP" evidence="3">
    <location>
        <begin position="1"/>
        <end position="84"/>
    </location>
</feature>
<dbReference type="Gene3D" id="2.60.40.790">
    <property type="match status" value="1"/>
</dbReference>
<dbReference type="InterPro" id="IPR002068">
    <property type="entry name" value="A-crystallin/Hsp20_dom"/>
</dbReference>
<accession>G4TUD2</accession>
<dbReference type="InParanoid" id="G4TUD2"/>
<keyword evidence="5" id="KW-1185">Reference proteome</keyword>
<dbReference type="AlphaFoldDB" id="G4TUD2"/>
<reference evidence="4 5" key="1">
    <citation type="journal article" date="2011" name="PLoS Pathog.">
        <title>Endophytic Life Strategies Decoded by Genome and Transcriptome Analyses of the Mutualistic Root Symbiont Piriformospora indica.</title>
        <authorList>
            <person name="Zuccaro A."/>
            <person name="Lahrmann U."/>
            <person name="Guldener U."/>
            <person name="Langen G."/>
            <person name="Pfiffi S."/>
            <person name="Biedenkopf D."/>
            <person name="Wong P."/>
            <person name="Samans B."/>
            <person name="Grimm C."/>
            <person name="Basiewicz M."/>
            <person name="Murat C."/>
            <person name="Martin F."/>
            <person name="Kogel K.H."/>
        </authorList>
    </citation>
    <scope>NUCLEOTIDE SEQUENCE [LARGE SCALE GENOMIC DNA]</scope>
    <source>
        <strain evidence="4 5">DSM 11827</strain>
    </source>
</reference>
<comment type="similarity">
    <text evidence="1 2">Belongs to the small heat shock protein (HSP20) family.</text>
</comment>
<organism evidence="4 5">
    <name type="scientific">Serendipita indica (strain DSM 11827)</name>
    <name type="common">Root endophyte fungus</name>
    <name type="synonym">Piriformospora indica</name>
    <dbReference type="NCBI Taxonomy" id="1109443"/>
    <lineage>
        <taxon>Eukaryota</taxon>
        <taxon>Fungi</taxon>
        <taxon>Dikarya</taxon>
        <taxon>Basidiomycota</taxon>
        <taxon>Agaricomycotina</taxon>
        <taxon>Agaricomycetes</taxon>
        <taxon>Sebacinales</taxon>
        <taxon>Serendipitaceae</taxon>
        <taxon>Serendipita</taxon>
    </lineage>
</organism>
<dbReference type="HOGENOM" id="CLU_148795_2_0_1"/>
<gene>
    <name evidence="4" type="ORF">PIIN_08895</name>
</gene>
<dbReference type="CDD" id="cd06464">
    <property type="entry name" value="ACD_sHsps-like"/>
    <property type="match status" value="1"/>
</dbReference>
<dbReference type="Proteomes" id="UP000007148">
    <property type="component" value="Unassembled WGS sequence"/>
</dbReference>
<comment type="caution">
    <text evidence="4">The sequence shown here is derived from an EMBL/GenBank/DDBJ whole genome shotgun (WGS) entry which is preliminary data.</text>
</comment>
<dbReference type="SUPFAM" id="SSF49764">
    <property type="entry name" value="HSP20-like chaperones"/>
    <property type="match status" value="1"/>
</dbReference>
<proteinExistence type="inferred from homology"/>
<protein>
    <recommendedName>
        <fullName evidence="3">SHSP domain-containing protein</fullName>
    </recommendedName>
</protein>
<evidence type="ECO:0000313" key="4">
    <source>
        <dbReference type="EMBL" id="CCA74925.1"/>
    </source>
</evidence>
<evidence type="ECO:0000313" key="5">
    <source>
        <dbReference type="Proteomes" id="UP000007148"/>
    </source>
</evidence>
<dbReference type="OrthoDB" id="1431247at2759"/>
<dbReference type="EMBL" id="CAFZ01000373">
    <property type="protein sequence ID" value="CCA74925.1"/>
    <property type="molecule type" value="Genomic_DNA"/>
</dbReference>
<dbReference type="STRING" id="1109443.G4TUD2"/>
<dbReference type="PROSITE" id="PS01031">
    <property type="entry name" value="SHSP"/>
    <property type="match status" value="1"/>
</dbReference>
<name>G4TUD2_SERID</name>
<dbReference type="Pfam" id="PF00011">
    <property type="entry name" value="HSP20"/>
    <property type="match status" value="1"/>
</dbReference>